<sequence>MKKVIIFCLTICSILQGCTYMLDTTPYDQIATGNMWTSEELADKGVAGIYDVLYNRSLLVLNPEKSEVTGINKLGIESMGFCSGYYSSIALLTSTAPSAGYAYISREWQFGYEGIHRCNDAIANLHKAGLSEEKLERLMCESKFMRAFFYYRLNMFFQGVPIYLEPINSSEATRGKSSADDVWEICLDDLTACIQSPHLGNNTLKENYGRPSKGAAYALRGMIYMWKKEYDSAIKDFEEVKKCGYDLWEGKYIDFFKYENEKDKEMILPLQYDEASGYCDNIQLMVGSRDHYDCWTELIPSADFVDYYRNADGSEFKWSAYLTGWDDLTPAQREVFFLRNNLTSNQSAYNDAKSRIGAEVMNKYYLDSGNEARIKKAYESRDPRLQQTIITPYSSTNCYSPYWNSGEPMQNKVLRWPYLNRGGNNGDMWHNQRNAGYYIYKKYNETEKGRYIERLRCHCDYPLIRFTDVWLLYAEALNEKDRLDEAIIAVNKIRKRAGMGDLEKGGTGYNSVSGKEDMRDRIRYERRVELCLESINYFDEIRWGTYKETKFQGDYSGLKAWWGNIVGSKWYWKDYMTVWPIPLVETQRNPNLKPTEGWTY</sequence>
<evidence type="ECO:0000256" key="5">
    <source>
        <dbReference type="ARBA" id="ARBA00023237"/>
    </source>
</evidence>
<keyword evidence="4" id="KW-0472">Membrane</keyword>
<name>A0A413EST8_BACOV</name>
<evidence type="ECO:0000259" key="7">
    <source>
        <dbReference type="Pfam" id="PF14322"/>
    </source>
</evidence>
<organism evidence="8 9">
    <name type="scientific">Bacteroides ovatus</name>
    <dbReference type="NCBI Taxonomy" id="28116"/>
    <lineage>
        <taxon>Bacteria</taxon>
        <taxon>Pseudomonadati</taxon>
        <taxon>Bacteroidota</taxon>
        <taxon>Bacteroidia</taxon>
        <taxon>Bacteroidales</taxon>
        <taxon>Bacteroidaceae</taxon>
        <taxon>Bacteroides</taxon>
    </lineage>
</organism>
<protein>
    <submittedName>
        <fullName evidence="8">RagB/SusD family nutrient uptake outer membrane protein</fullName>
    </submittedName>
</protein>
<dbReference type="Pfam" id="PF07980">
    <property type="entry name" value="SusD_RagB"/>
    <property type="match status" value="1"/>
</dbReference>
<keyword evidence="3" id="KW-0732">Signal</keyword>
<proteinExistence type="inferred from homology"/>
<dbReference type="Gene3D" id="1.25.40.390">
    <property type="match status" value="1"/>
</dbReference>
<dbReference type="InterPro" id="IPR033985">
    <property type="entry name" value="SusD-like_N"/>
</dbReference>
<dbReference type="InterPro" id="IPR012944">
    <property type="entry name" value="SusD_RagB_dom"/>
</dbReference>
<evidence type="ECO:0000256" key="1">
    <source>
        <dbReference type="ARBA" id="ARBA00004442"/>
    </source>
</evidence>
<comment type="caution">
    <text evidence="8">The sequence shown here is derived from an EMBL/GenBank/DDBJ whole genome shotgun (WGS) entry which is preliminary data.</text>
</comment>
<comment type="similarity">
    <text evidence="2">Belongs to the SusD family.</text>
</comment>
<dbReference type="EMBL" id="QSBI01000009">
    <property type="protein sequence ID" value="RGX10613.1"/>
    <property type="molecule type" value="Genomic_DNA"/>
</dbReference>
<keyword evidence="5" id="KW-0998">Cell outer membrane</keyword>
<reference evidence="8 9" key="1">
    <citation type="submission" date="2018-08" db="EMBL/GenBank/DDBJ databases">
        <title>A genome reference for cultivated species of the human gut microbiota.</title>
        <authorList>
            <person name="Zou Y."/>
            <person name="Xue W."/>
            <person name="Luo G."/>
        </authorList>
    </citation>
    <scope>NUCLEOTIDE SEQUENCE [LARGE SCALE GENOMIC DNA]</scope>
    <source>
        <strain evidence="8 9">AF04-46</strain>
    </source>
</reference>
<feature type="domain" description="SusD-like N-terminal" evidence="7">
    <location>
        <begin position="22"/>
        <end position="224"/>
    </location>
</feature>
<evidence type="ECO:0000256" key="3">
    <source>
        <dbReference type="ARBA" id="ARBA00022729"/>
    </source>
</evidence>
<evidence type="ECO:0000256" key="2">
    <source>
        <dbReference type="ARBA" id="ARBA00006275"/>
    </source>
</evidence>
<comment type="subcellular location">
    <subcellularLocation>
        <location evidence="1">Cell outer membrane</location>
    </subcellularLocation>
</comment>
<dbReference type="InterPro" id="IPR011990">
    <property type="entry name" value="TPR-like_helical_dom_sf"/>
</dbReference>
<gene>
    <name evidence="8" type="ORF">DWV35_09205</name>
</gene>
<evidence type="ECO:0000313" key="9">
    <source>
        <dbReference type="Proteomes" id="UP000286031"/>
    </source>
</evidence>
<feature type="domain" description="RagB/SusD" evidence="6">
    <location>
        <begin position="265"/>
        <end position="598"/>
    </location>
</feature>
<dbReference type="AlphaFoldDB" id="A0A413EST8"/>
<accession>A0A413EST8</accession>
<evidence type="ECO:0000259" key="6">
    <source>
        <dbReference type="Pfam" id="PF07980"/>
    </source>
</evidence>
<evidence type="ECO:0000313" key="8">
    <source>
        <dbReference type="EMBL" id="RGX10613.1"/>
    </source>
</evidence>
<dbReference type="Pfam" id="PF14322">
    <property type="entry name" value="SusD-like_3"/>
    <property type="match status" value="1"/>
</dbReference>
<evidence type="ECO:0000256" key="4">
    <source>
        <dbReference type="ARBA" id="ARBA00023136"/>
    </source>
</evidence>
<dbReference type="RefSeq" id="WP_117513306.1">
    <property type="nucleotide sequence ID" value="NZ_JAQCPI010000008.1"/>
</dbReference>
<dbReference type="GO" id="GO:0009279">
    <property type="term" value="C:cell outer membrane"/>
    <property type="evidence" value="ECO:0007669"/>
    <property type="project" value="UniProtKB-SubCell"/>
</dbReference>
<dbReference type="PROSITE" id="PS51257">
    <property type="entry name" value="PROKAR_LIPOPROTEIN"/>
    <property type="match status" value="1"/>
</dbReference>
<dbReference type="SUPFAM" id="SSF48452">
    <property type="entry name" value="TPR-like"/>
    <property type="match status" value="1"/>
</dbReference>
<dbReference type="Proteomes" id="UP000286031">
    <property type="component" value="Unassembled WGS sequence"/>
</dbReference>